<gene>
    <name evidence="6" type="ORF">KIW84_014842</name>
</gene>
<dbReference type="GO" id="GO:0003746">
    <property type="term" value="F:translation elongation factor activity"/>
    <property type="evidence" value="ECO:0007669"/>
    <property type="project" value="UniProtKB-KW"/>
</dbReference>
<dbReference type="InterPro" id="IPR014721">
    <property type="entry name" value="Ribsml_uS5_D2-typ_fold_subgr"/>
</dbReference>
<dbReference type="Gene3D" id="1.25.50.10">
    <property type="entry name" value="Peptidase M1, alanyl aminopeptidase, C-terminal domain"/>
    <property type="match status" value="1"/>
</dbReference>
<dbReference type="PANTHER" id="PTHR43636">
    <property type="entry name" value="ELONGATION FACTOR G, MITOCHONDRIAL"/>
    <property type="match status" value="1"/>
</dbReference>
<dbReference type="InterPro" id="IPR037144">
    <property type="entry name" value="Peptidase_M1_pepN_C_sf"/>
</dbReference>
<dbReference type="InterPro" id="IPR005517">
    <property type="entry name" value="Transl_elong_EFG/EF2_IV"/>
</dbReference>
<dbReference type="CDD" id="cd16262">
    <property type="entry name" value="EFG_III"/>
    <property type="match status" value="1"/>
</dbReference>
<dbReference type="InterPro" id="IPR009022">
    <property type="entry name" value="EFG_III"/>
</dbReference>
<evidence type="ECO:0000313" key="7">
    <source>
        <dbReference type="Proteomes" id="UP001058974"/>
    </source>
</evidence>
<comment type="caution">
    <text evidence="6">The sequence shown here is derived from an EMBL/GenBank/DDBJ whole genome shotgun (WGS) entry which is preliminary data.</text>
</comment>
<evidence type="ECO:0000313" key="6">
    <source>
        <dbReference type="EMBL" id="KAI5447138.1"/>
    </source>
</evidence>
<keyword evidence="7" id="KW-1185">Reference proteome</keyword>
<evidence type="ECO:0000259" key="5">
    <source>
        <dbReference type="SMART" id="SM00889"/>
    </source>
</evidence>
<dbReference type="SUPFAM" id="SSF54211">
    <property type="entry name" value="Ribosomal protein S5 domain 2-like"/>
    <property type="match status" value="1"/>
</dbReference>
<accession>A0A9D5GZT2</accession>
<name>A0A9D5GZT2_PEA</name>
<dbReference type="InterPro" id="IPR041095">
    <property type="entry name" value="EFG_II"/>
</dbReference>
<dbReference type="Proteomes" id="UP001058974">
    <property type="component" value="Chromosome 1"/>
</dbReference>
<dbReference type="GO" id="GO:0070125">
    <property type="term" value="P:mitochondrial translational elongation"/>
    <property type="evidence" value="ECO:0007669"/>
    <property type="project" value="TreeGrafter"/>
</dbReference>
<protein>
    <recommendedName>
        <fullName evidence="5">Translation elongation factor EFG/EF2 domain-containing protein</fullName>
    </recommendedName>
</protein>
<evidence type="ECO:0000256" key="4">
    <source>
        <dbReference type="ARBA" id="ARBA00023134"/>
    </source>
</evidence>
<dbReference type="SUPFAM" id="SSF54980">
    <property type="entry name" value="EF-G C-terminal domain-like"/>
    <property type="match status" value="1"/>
</dbReference>
<dbReference type="Pfam" id="PF14492">
    <property type="entry name" value="EFG_III"/>
    <property type="match status" value="1"/>
</dbReference>
<dbReference type="EMBL" id="JAMSHJ010000001">
    <property type="protein sequence ID" value="KAI5447138.1"/>
    <property type="molecule type" value="Genomic_DNA"/>
</dbReference>
<dbReference type="Gene3D" id="3.30.70.870">
    <property type="entry name" value="Elongation Factor G (Translational Gtpase), domain 3"/>
    <property type="match status" value="1"/>
</dbReference>
<keyword evidence="2" id="KW-0251">Elongation factor</keyword>
<dbReference type="SMART" id="SM00889">
    <property type="entry name" value="EFG_IV"/>
    <property type="match status" value="1"/>
</dbReference>
<evidence type="ECO:0000256" key="1">
    <source>
        <dbReference type="ARBA" id="ARBA00022741"/>
    </source>
</evidence>
<keyword evidence="3" id="KW-0648">Protein biosynthesis</keyword>
<evidence type="ECO:0000256" key="2">
    <source>
        <dbReference type="ARBA" id="ARBA00022768"/>
    </source>
</evidence>
<dbReference type="Gramene" id="Psat01G0484200-T1">
    <property type="protein sequence ID" value="KAI5447138.1"/>
    <property type="gene ID" value="KIW84_014842"/>
</dbReference>
<dbReference type="Pfam" id="PF17432">
    <property type="entry name" value="DUF3458_C"/>
    <property type="match status" value="1"/>
</dbReference>
<keyword evidence="1" id="KW-0547">Nucleotide-binding</keyword>
<dbReference type="GO" id="GO:0003924">
    <property type="term" value="F:GTPase activity"/>
    <property type="evidence" value="ECO:0007669"/>
    <property type="project" value="TreeGrafter"/>
</dbReference>
<dbReference type="PANTHER" id="PTHR43636:SF2">
    <property type="entry name" value="ELONGATION FACTOR G, MITOCHONDRIAL"/>
    <property type="match status" value="1"/>
</dbReference>
<dbReference type="InterPro" id="IPR024601">
    <property type="entry name" value="Peptidase_M1_pepN_C"/>
</dbReference>
<reference evidence="6 7" key="1">
    <citation type="journal article" date="2022" name="Nat. Genet.">
        <title>Improved pea reference genome and pan-genome highlight genomic features and evolutionary characteristics.</title>
        <authorList>
            <person name="Yang T."/>
            <person name="Liu R."/>
            <person name="Luo Y."/>
            <person name="Hu S."/>
            <person name="Wang D."/>
            <person name="Wang C."/>
            <person name="Pandey M.K."/>
            <person name="Ge S."/>
            <person name="Xu Q."/>
            <person name="Li N."/>
            <person name="Li G."/>
            <person name="Huang Y."/>
            <person name="Saxena R.K."/>
            <person name="Ji Y."/>
            <person name="Li M."/>
            <person name="Yan X."/>
            <person name="He Y."/>
            <person name="Liu Y."/>
            <person name="Wang X."/>
            <person name="Xiang C."/>
            <person name="Varshney R.K."/>
            <person name="Ding H."/>
            <person name="Gao S."/>
            <person name="Zong X."/>
        </authorList>
    </citation>
    <scope>NUCLEOTIDE SEQUENCE [LARGE SCALE GENOMIC DNA]</scope>
    <source>
        <strain evidence="6 7">cv. Zhongwan 6</strain>
    </source>
</reference>
<feature type="domain" description="Translation elongation factor EFG/EF2" evidence="5">
    <location>
        <begin position="343"/>
        <end position="459"/>
    </location>
</feature>
<evidence type="ECO:0000256" key="3">
    <source>
        <dbReference type="ARBA" id="ARBA00022917"/>
    </source>
</evidence>
<keyword evidence="4" id="KW-0342">GTP-binding</keyword>
<proteinExistence type="predicted"/>
<dbReference type="Pfam" id="PF03764">
    <property type="entry name" value="EFG_IV"/>
    <property type="match status" value="1"/>
</dbReference>
<dbReference type="GO" id="GO:0005525">
    <property type="term" value="F:GTP binding"/>
    <property type="evidence" value="ECO:0007669"/>
    <property type="project" value="UniProtKB-KW"/>
</dbReference>
<dbReference type="AlphaFoldDB" id="A0A9D5GZT2"/>
<dbReference type="InterPro" id="IPR020568">
    <property type="entry name" value="Ribosomal_Su5_D2-typ_SF"/>
</dbReference>
<organism evidence="6 7">
    <name type="scientific">Pisum sativum</name>
    <name type="common">Garden pea</name>
    <name type="synonym">Lathyrus oleraceus</name>
    <dbReference type="NCBI Taxonomy" id="3888"/>
    <lineage>
        <taxon>Eukaryota</taxon>
        <taxon>Viridiplantae</taxon>
        <taxon>Streptophyta</taxon>
        <taxon>Embryophyta</taxon>
        <taxon>Tracheophyta</taxon>
        <taxon>Spermatophyta</taxon>
        <taxon>Magnoliopsida</taxon>
        <taxon>eudicotyledons</taxon>
        <taxon>Gunneridae</taxon>
        <taxon>Pentapetalae</taxon>
        <taxon>rosids</taxon>
        <taxon>fabids</taxon>
        <taxon>Fabales</taxon>
        <taxon>Fabaceae</taxon>
        <taxon>Papilionoideae</taxon>
        <taxon>50 kb inversion clade</taxon>
        <taxon>NPAAA clade</taxon>
        <taxon>Hologalegina</taxon>
        <taxon>IRL clade</taxon>
        <taxon>Fabeae</taxon>
        <taxon>Lathyrus</taxon>
    </lineage>
</organism>
<dbReference type="GO" id="GO:0005739">
    <property type="term" value="C:mitochondrion"/>
    <property type="evidence" value="ECO:0007669"/>
    <property type="project" value="TreeGrafter"/>
</dbReference>
<sequence length="480" mass="53661">MGIHNSDTAAEAACENVTSLIVHDHGGDFSQVDLKEKDNETSEIPAIVGKDSADVLFDVPFVGVLEEEKPTPERRRVSNDSDEFNRWEAGQILAQKLMLNLVDDFQSNKPLVLKSNFVARKRSLPWLQTHEPCLALFAAAYIHMSCTTTAKSTHTSIFLVLPADHHVIIIIMPTNHRAKTLQPHSIKPCTCSLLIHLAMRHAFIQHDNKQEANTNVSHHLQEYQLATNQEISKISDLQIQEPAVPCRQCEQESMCAREMPLNTWFVSVVTTCYKSTVQPVSKDSGEQFSKALNCFQREDPIFRVGLDPENGQTIISGMGEPHLDIYDERSVREYKVDAVGKPRVNFRETVTQHADLDYLHKKQSGGRGQYGRVIGYIEPLLTESGTKLEFESMRVGQAVPSNFVFAIEKAANSCALIGHPVENLRVVLTVGAAHVVDSSKLAFKMASVYAFRQCYTASRPVILEPVIKPGQVLFQRLTQC</sequence>
<dbReference type="InterPro" id="IPR035647">
    <property type="entry name" value="EFG_III/V"/>
</dbReference>
<dbReference type="Gene3D" id="3.30.230.10">
    <property type="match status" value="1"/>
</dbReference>